<sequence length="349" mass="39138">MPSILALYVIALSQTMRVLLVLVLITERQWAIPTSTLSLYRNNVISGKTTSSIPAVESVLVCLLNVRSLANKSFICQDFIMTNNIDFFITESWINPDEYSYNLTQHVKLPSHDKGHTLDLVLSHGHNTVLFQVSLLSADPKPTALIRSRPLNSLSVPRFCQAYIASNIFFNTSEQRILKRQCRKAIKEARSTYFSELIKVIIPKQDHNPRILFKTVNSVIGPHLASQLNLPQRDTVGPIILAIINCSLSTGIFPSYFKHAIVYPVLKKPSLDPSVLSNLRPISKQPFLSKILEKIVSSQLFSFLNNNQIFEKFQSGFRSLHCAETALVKVTNDLLLATDSGLYSILNSP</sequence>
<proteinExistence type="predicted"/>
<organism evidence="1 2">
    <name type="scientific">Merluccius polli</name>
    <name type="common">Benguela hake</name>
    <name type="synonym">Merluccius cadenati</name>
    <dbReference type="NCBI Taxonomy" id="89951"/>
    <lineage>
        <taxon>Eukaryota</taxon>
        <taxon>Metazoa</taxon>
        <taxon>Chordata</taxon>
        <taxon>Craniata</taxon>
        <taxon>Vertebrata</taxon>
        <taxon>Euteleostomi</taxon>
        <taxon>Actinopterygii</taxon>
        <taxon>Neopterygii</taxon>
        <taxon>Teleostei</taxon>
        <taxon>Neoteleostei</taxon>
        <taxon>Acanthomorphata</taxon>
        <taxon>Zeiogadaria</taxon>
        <taxon>Gadariae</taxon>
        <taxon>Gadiformes</taxon>
        <taxon>Gadoidei</taxon>
        <taxon>Merlucciidae</taxon>
        <taxon>Merluccius</taxon>
    </lineage>
</organism>
<keyword evidence="1" id="KW-0548">Nucleotidyltransferase</keyword>
<reference evidence="1" key="1">
    <citation type="journal article" date="2023" name="Front. Mar. Sci.">
        <title>A new Merluccius polli reference genome to investigate the effects of global change in West African waters.</title>
        <authorList>
            <person name="Mateo J.L."/>
            <person name="Blanco-Fernandez C."/>
            <person name="Garcia-Vazquez E."/>
            <person name="Machado-Schiaffino G."/>
        </authorList>
    </citation>
    <scope>NUCLEOTIDE SEQUENCE</scope>
    <source>
        <strain evidence="1">C29</strain>
        <tissue evidence="1">Fin</tissue>
    </source>
</reference>
<accession>A0AA47MHB4</accession>
<dbReference type="Proteomes" id="UP001174136">
    <property type="component" value="Unassembled WGS sequence"/>
</dbReference>
<dbReference type="EMBL" id="JAOPHQ010004272">
    <property type="protein sequence ID" value="KAK0140059.1"/>
    <property type="molecule type" value="Genomic_DNA"/>
</dbReference>
<evidence type="ECO:0000313" key="2">
    <source>
        <dbReference type="Proteomes" id="UP001174136"/>
    </source>
</evidence>
<gene>
    <name evidence="1" type="ORF">N1851_023023</name>
</gene>
<protein>
    <submittedName>
        <fullName evidence="1">RNA-directed DNA polymerase from transposon X-element</fullName>
    </submittedName>
</protein>
<comment type="caution">
    <text evidence="1">The sequence shown here is derived from an EMBL/GenBank/DDBJ whole genome shotgun (WGS) entry which is preliminary data.</text>
</comment>
<dbReference type="AlphaFoldDB" id="A0AA47MHB4"/>
<evidence type="ECO:0000313" key="1">
    <source>
        <dbReference type="EMBL" id="KAK0140059.1"/>
    </source>
</evidence>
<keyword evidence="1" id="KW-0808">Transferase</keyword>
<keyword evidence="1" id="KW-0695">RNA-directed DNA polymerase</keyword>
<dbReference type="PANTHER" id="PTHR46670:SF4">
    <property type="entry name" value="REVERSE TRANSCRIPTASE DOMAIN-CONTAINING PROTEIN"/>
    <property type="match status" value="1"/>
</dbReference>
<name>A0AA47MHB4_MERPO</name>
<keyword evidence="2" id="KW-1185">Reference proteome</keyword>
<dbReference type="GO" id="GO:0003964">
    <property type="term" value="F:RNA-directed DNA polymerase activity"/>
    <property type="evidence" value="ECO:0007669"/>
    <property type="project" value="UniProtKB-KW"/>
</dbReference>
<dbReference type="PANTHER" id="PTHR46670">
    <property type="entry name" value="ENDO/EXONUCLEASE/PHOSPHATASE DOMAIN-CONTAINING PROTEIN"/>
    <property type="match status" value="1"/>
</dbReference>